<dbReference type="EMBL" id="MNZT01000052">
    <property type="protein sequence ID" value="OIP97552.1"/>
    <property type="molecule type" value="Genomic_DNA"/>
</dbReference>
<name>A0A1J5J224_9BACT</name>
<evidence type="ECO:0000313" key="3">
    <source>
        <dbReference type="EMBL" id="OIP97552.1"/>
    </source>
</evidence>
<keyword evidence="1" id="KW-1133">Transmembrane helix</keyword>
<dbReference type="AlphaFoldDB" id="A0A1J5J224"/>
<dbReference type="STRING" id="1817892.AUK40_02850"/>
<reference evidence="3 4" key="1">
    <citation type="journal article" date="2016" name="Environ. Microbiol.">
        <title>Genomic resolution of a cold subsurface aquifer community provides metabolic insights for novel microbes adapted to high CO concentrations.</title>
        <authorList>
            <person name="Probst A.J."/>
            <person name="Castelle C.J."/>
            <person name="Singh A."/>
            <person name="Brown C.T."/>
            <person name="Anantharaman K."/>
            <person name="Sharon I."/>
            <person name="Hug L.A."/>
            <person name="Burstein D."/>
            <person name="Emerson J.B."/>
            <person name="Thomas B.C."/>
            <person name="Banfield J.F."/>
        </authorList>
    </citation>
    <scope>NUCLEOTIDE SEQUENCE [LARGE SCALE GENOMIC DNA]</scope>
    <source>
        <strain evidence="3">CG2_30_54_11</strain>
    </source>
</reference>
<feature type="transmembrane region" description="Helical" evidence="1">
    <location>
        <begin position="77"/>
        <end position="94"/>
    </location>
</feature>
<proteinExistence type="predicted"/>
<keyword evidence="1" id="KW-0472">Membrane</keyword>
<accession>A0A1J5J224</accession>
<feature type="transmembrane region" description="Helical" evidence="1">
    <location>
        <begin position="145"/>
        <end position="176"/>
    </location>
</feature>
<evidence type="ECO:0000313" key="4">
    <source>
        <dbReference type="Proteomes" id="UP000183245"/>
    </source>
</evidence>
<keyword evidence="1" id="KW-0812">Transmembrane</keyword>
<evidence type="ECO:0000259" key="2">
    <source>
        <dbReference type="Pfam" id="PF02517"/>
    </source>
</evidence>
<gene>
    <name evidence="3" type="ORF">AUK40_02850</name>
</gene>
<dbReference type="Proteomes" id="UP000183245">
    <property type="component" value="Unassembled WGS sequence"/>
</dbReference>
<evidence type="ECO:0000256" key="1">
    <source>
        <dbReference type="SAM" id="Phobius"/>
    </source>
</evidence>
<feature type="domain" description="CAAX prenyl protease 2/Lysostaphin resistance protein A-like" evidence="2">
    <location>
        <begin position="110"/>
        <end position="198"/>
    </location>
</feature>
<comment type="caution">
    <text evidence="3">The sequence shown here is derived from an EMBL/GenBank/DDBJ whole genome shotgun (WGS) entry which is preliminary data.</text>
</comment>
<dbReference type="GO" id="GO:0004175">
    <property type="term" value="F:endopeptidase activity"/>
    <property type="evidence" value="ECO:0007669"/>
    <property type="project" value="UniProtKB-ARBA"/>
</dbReference>
<organism evidence="3 4">
    <name type="scientific">Candidatus Wirthbacteria bacterium CG2_30_54_11</name>
    <dbReference type="NCBI Taxonomy" id="1817892"/>
    <lineage>
        <taxon>Bacteria</taxon>
        <taxon>Candidatus Wirthbacteria</taxon>
    </lineage>
</organism>
<feature type="transmembrane region" description="Helical" evidence="1">
    <location>
        <begin position="39"/>
        <end position="56"/>
    </location>
</feature>
<feature type="transmembrane region" description="Helical" evidence="1">
    <location>
        <begin position="9"/>
        <end position="27"/>
    </location>
</feature>
<dbReference type="InterPro" id="IPR003675">
    <property type="entry name" value="Rce1/LyrA-like_dom"/>
</dbReference>
<dbReference type="Pfam" id="PF02517">
    <property type="entry name" value="Rce1-like"/>
    <property type="match status" value="1"/>
</dbReference>
<dbReference type="GO" id="GO:0080120">
    <property type="term" value="P:CAAX-box protein maturation"/>
    <property type="evidence" value="ECO:0007669"/>
    <property type="project" value="UniProtKB-ARBA"/>
</dbReference>
<feature type="transmembrane region" description="Helical" evidence="1">
    <location>
        <begin position="188"/>
        <end position="206"/>
    </location>
</feature>
<sequence>MNKLFTHRLYFLFDLALLTFFASLYNTPVFSFQHYEIRLVLYGVGLCYLAFVGSQSSLTRTQLGLSTSGTRRAIKDMAVPGGALILAILLSRWLRPEWFRLGISNTWSSIPVRLFTYALFSVPMQELAFRGYVISRLEQFTMRPGIIITASALIFSFIHWPFGSLMMSAGTFVLGIVFARNFLRHRDLITVMTAHWVIGAVLLLCMI</sequence>
<protein>
    <recommendedName>
        <fullName evidence="2">CAAX prenyl protease 2/Lysostaphin resistance protein A-like domain-containing protein</fullName>
    </recommendedName>
</protein>